<dbReference type="RefSeq" id="WP_191728351.1">
    <property type="nucleotide sequence ID" value="NZ_JACSQJ010000001.1"/>
</dbReference>
<evidence type="ECO:0000256" key="2">
    <source>
        <dbReference type="SAM" id="Phobius"/>
    </source>
</evidence>
<keyword evidence="4" id="KW-1185">Reference proteome</keyword>
<keyword evidence="2" id="KW-1133">Transmembrane helix</keyword>
<dbReference type="EMBL" id="JACSQJ010000001">
    <property type="protein sequence ID" value="MBD7987137.1"/>
    <property type="molecule type" value="Genomic_DNA"/>
</dbReference>
<accession>A0ABR8UGI5</accession>
<feature type="transmembrane region" description="Helical" evidence="2">
    <location>
        <begin position="68"/>
        <end position="87"/>
    </location>
</feature>
<sequence length="91" mass="9738">MNARTLPDTPAQPEHATDATGVLTGNSDLSGVPDWRPWPGAAERPTLPGHEHQIDPASWVEPLARKALFAWGVVGWLVVIPIALMRLGGAQ</sequence>
<keyword evidence="2" id="KW-0812">Transmembrane</keyword>
<evidence type="ECO:0000256" key="1">
    <source>
        <dbReference type="SAM" id="MobiDB-lite"/>
    </source>
</evidence>
<comment type="caution">
    <text evidence="3">The sequence shown here is derived from an EMBL/GenBank/DDBJ whole genome shotgun (WGS) entry which is preliminary data.</text>
</comment>
<gene>
    <name evidence="3" type="ORF">H9645_03755</name>
</gene>
<evidence type="ECO:0000313" key="4">
    <source>
        <dbReference type="Proteomes" id="UP000647183"/>
    </source>
</evidence>
<feature type="region of interest" description="Disordered" evidence="1">
    <location>
        <begin position="1"/>
        <end position="50"/>
    </location>
</feature>
<dbReference type="Proteomes" id="UP000647183">
    <property type="component" value="Unassembled WGS sequence"/>
</dbReference>
<proteinExistence type="predicted"/>
<name>A0ABR8UGI5_9GAMM</name>
<protein>
    <submittedName>
        <fullName evidence="3">Uncharacterized protein</fullName>
    </submittedName>
</protein>
<organism evidence="3 4">
    <name type="scientific">Luteimonas colneyensis</name>
    <dbReference type="NCBI Taxonomy" id="2762230"/>
    <lineage>
        <taxon>Bacteria</taxon>
        <taxon>Pseudomonadati</taxon>
        <taxon>Pseudomonadota</taxon>
        <taxon>Gammaproteobacteria</taxon>
        <taxon>Lysobacterales</taxon>
        <taxon>Lysobacteraceae</taxon>
        <taxon>Luteimonas</taxon>
    </lineage>
</organism>
<keyword evidence="2" id="KW-0472">Membrane</keyword>
<evidence type="ECO:0000313" key="3">
    <source>
        <dbReference type="EMBL" id="MBD7987137.1"/>
    </source>
</evidence>
<reference evidence="3 4" key="1">
    <citation type="submission" date="2020-08" db="EMBL/GenBank/DDBJ databases">
        <title>A Genomic Blueprint of the Chicken Gut Microbiome.</title>
        <authorList>
            <person name="Gilroy R."/>
            <person name="Ravi A."/>
            <person name="Getino M."/>
            <person name="Pursley I."/>
            <person name="Horton D.L."/>
            <person name="Alikhan N.-F."/>
            <person name="Baker D."/>
            <person name="Gharbi K."/>
            <person name="Hall N."/>
            <person name="Watson M."/>
            <person name="Adriaenssens E.M."/>
            <person name="Foster-Nyarko E."/>
            <person name="Jarju S."/>
            <person name="Secka A."/>
            <person name="Antonio M."/>
            <person name="Oren A."/>
            <person name="Chaudhuri R."/>
            <person name="La Ragione R.M."/>
            <person name="Hildebrand F."/>
            <person name="Pallen M.J."/>
        </authorList>
    </citation>
    <scope>NUCLEOTIDE SEQUENCE [LARGE SCALE GENOMIC DNA]</scope>
    <source>
        <strain evidence="3 4">Sa2BVA3</strain>
    </source>
</reference>